<dbReference type="CDD" id="cd06578">
    <property type="entry name" value="HemD"/>
    <property type="match status" value="1"/>
</dbReference>
<proteinExistence type="predicted"/>
<feature type="domain" description="Tetrapyrrole biosynthesis uroporphyrinogen III synthase" evidence="1">
    <location>
        <begin position="31"/>
        <end position="253"/>
    </location>
</feature>
<dbReference type="GeneID" id="73467014"/>
<dbReference type="PANTHER" id="PTHR12390">
    <property type="entry name" value="UROPORPHYRINOGEN III SYNTHASE"/>
    <property type="match status" value="1"/>
</dbReference>
<dbReference type="EMBL" id="JAGSYN010000028">
    <property type="protein sequence ID" value="KAG7666240.1"/>
    <property type="molecule type" value="Genomic_DNA"/>
</dbReference>
<gene>
    <name evidence="2" type="ORF">J8A68_000213</name>
</gene>
<sequence length="266" mass="29931">MTNVILLKNASIPTDPYHTKFTNSPSSTTTYIPHFIPLLTHTHHPSKESTIEYLSSTEFVFDTPIFIITSQRAVEMFRECLEELDIDIRSQILKKIGYTVGPATARILSQVGFNDVRGGENAGNGSKLAEIVMNDVDSNEKKKIVFLTGEIRRDIIPKKLIGCGYDLSERVIYKTNEREDVKENFLETKKRASNGGWIVFFSPQGTGSIVEELKHDQTSWKIASIGPTTEEYLESNGLKPNVIAKKPDPDSLYEEIINYVSINNNN</sequence>
<dbReference type="OrthoDB" id="5595751at2759"/>
<accession>A0A8J5QXI5</accession>
<dbReference type="InterPro" id="IPR003754">
    <property type="entry name" value="4pyrrol_synth_uPrphyn_synth"/>
</dbReference>
<dbReference type="Pfam" id="PF02602">
    <property type="entry name" value="HEM4"/>
    <property type="match status" value="1"/>
</dbReference>
<name>A0A8J5QXI5_9ASCO</name>
<dbReference type="RefSeq" id="XP_049266472.1">
    <property type="nucleotide sequence ID" value="XM_049405876.1"/>
</dbReference>
<comment type="caution">
    <text evidence="2">The sequence shown here is derived from an EMBL/GenBank/DDBJ whole genome shotgun (WGS) entry which is preliminary data.</text>
</comment>
<protein>
    <submittedName>
        <fullName evidence="2">HEM4</fullName>
    </submittedName>
</protein>
<evidence type="ECO:0000313" key="3">
    <source>
        <dbReference type="Proteomes" id="UP000694255"/>
    </source>
</evidence>
<reference evidence="2 3" key="1">
    <citation type="journal article" date="2021" name="DNA Res.">
        <title>Genome analysis of Candida subhashii reveals its hybrid nature and dual mitochondrial genome conformations.</title>
        <authorList>
            <person name="Mixao V."/>
            <person name="Hegedusova E."/>
            <person name="Saus E."/>
            <person name="Pryszcz L.P."/>
            <person name="Cillingova A."/>
            <person name="Nosek J."/>
            <person name="Gabaldon T."/>
        </authorList>
    </citation>
    <scope>NUCLEOTIDE SEQUENCE [LARGE SCALE GENOMIC DNA]</scope>
    <source>
        <strain evidence="2 3">CBS 10753</strain>
    </source>
</reference>
<dbReference type="GO" id="GO:0006780">
    <property type="term" value="P:uroporphyrinogen III biosynthetic process"/>
    <property type="evidence" value="ECO:0007669"/>
    <property type="project" value="InterPro"/>
</dbReference>
<dbReference type="PANTHER" id="PTHR12390:SF0">
    <property type="entry name" value="UROPORPHYRINOGEN-III SYNTHASE"/>
    <property type="match status" value="1"/>
</dbReference>
<evidence type="ECO:0000313" key="2">
    <source>
        <dbReference type="EMBL" id="KAG7666240.1"/>
    </source>
</evidence>
<evidence type="ECO:0000259" key="1">
    <source>
        <dbReference type="Pfam" id="PF02602"/>
    </source>
</evidence>
<dbReference type="GO" id="GO:0004852">
    <property type="term" value="F:uroporphyrinogen-III synthase activity"/>
    <property type="evidence" value="ECO:0007669"/>
    <property type="project" value="InterPro"/>
</dbReference>
<organism evidence="2 3">
    <name type="scientific">[Candida] subhashii</name>
    <dbReference type="NCBI Taxonomy" id="561895"/>
    <lineage>
        <taxon>Eukaryota</taxon>
        <taxon>Fungi</taxon>
        <taxon>Dikarya</taxon>
        <taxon>Ascomycota</taxon>
        <taxon>Saccharomycotina</taxon>
        <taxon>Pichiomycetes</taxon>
        <taxon>Debaryomycetaceae</taxon>
        <taxon>Spathaspora</taxon>
    </lineage>
</organism>
<dbReference type="Proteomes" id="UP000694255">
    <property type="component" value="Unassembled WGS sequence"/>
</dbReference>
<dbReference type="AlphaFoldDB" id="A0A8J5QXI5"/>
<dbReference type="GO" id="GO:0005829">
    <property type="term" value="C:cytosol"/>
    <property type="evidence" value="ECO:0007669"/>
    <property type="project" value="TreeGrafter"/>
</dbReference>
<dbReference type="InterPro" id="IPR039793">
    <property type="entry name" value="UROS/Hem4"/>
</dbReference>
<keyword evidence="3" id="KW-1185">Reference proteome</keyword>